<gene>
    <name evidence="4" type="ORF">JAZ04_08680</name>
</gene>
<dbReference type="Gene3D" id="1.20.850.10">
    <property type="entry name" value="Hydroxylamine Oxidoreductase, Chain A, domain 2"/>
    <property type="match status" value="1"/>
</dbReference>
<dbReference type="Pfam" id="PF13435">
    <property type="entry name" value="Cytochrome_C554"/>
    <property type="match status" value="1"/>
</dbReference>
<reference evidence="4" key="1">
    <citation type="journal article" date="2021" name="Proc. Natl. Acad. Sci. U.S.A.">
        <title>Global biogeography of chemosynthetic symbionts reveals both localized and globally distributed symbiont groups. .</title>
        <authorList>
            <person name="Osvatic J.T."/>
            <person name="Wilkins L.G.E."/>
            <person name="Leibrecht L."/>
            <person name="Leray M."/>
            <person name="Zauner S."/>
            <person name="Polzin J."/>
            <person name="Camacho Y."/>
            <person name="Gros O."/>
            <person name="van Gils J.A."/>
            <person name="Eisen J.A."/>
            <person name="Petersen J.M."/>
            <person name="Yuen B."/>
        </authorList>
    </citation>
    <scope>NUCLEOTIDE SEQUENCE</scope>
    <source>
        <strain evidence="4">MAGL173</strain>
    </source>
</reference>
<comment type="caution">
    <text evidence="4">The sequence shown here is derived from an EMBL/GenBank/DDBJ whole genome shotgun (WGS) entry which is preliminary data.</text>
</comment>
<feature type="domain" description="Cytochrome c-552/4" evidence="3">
    <location>
        <begin position="29"/>
        <end position="79"/>
    </location>
</feature>
<sequence>MLDLQSLGRTGQWALLALLIWFGLASSAMAEKVKLDPSNWGLEEGKECVSCHKKSSAALTHEWQNSAHAEAGVNCLDCHLADQVDNDAIEHEGAIIATIVTPKDCGRCHDKEFKETEGSVHAKALSMIKNRLPALADNLSGKEMVAAGCAQCHGSKVEVRGDGTLTPETWPNTGIGRINPDGSLGSCSACHGRHSFSKAQARDPSACTWCHTGPDSPDDEVYASSKHGMLYEANRSKMNLEADQWVLGKDYSAAPTCVTCHMGSTPGVKGSHDVGMRDAWSLNRPISEQQYLVIFEDGDRRELPDSQPAPRRGSELSKLDGTMGKVKAVASPKRRRQVMTKVCLECHGKNFVNSYMKQFDNVVKLYNEKFGKPAQAIMSALYEKKLLTPAPFDEPIEFSFWRLWHDEGTAARHGAAMMSPNYASWEGMHKVGQNFYGEFLPQLRQLAGEETANELIEMHVTSLDQHSWLNNPGKPNPILGYGIGKESHE</sequence>
<dbReference type="AlphaFoldDB" id="A0A9E4K3H8"/>
<dbReference type="Pfam" id="PF13447">
    <property type="entry name" value="Multi-haem_cyto"/>
    <property type="match status" value="2"/>
</dbReference>
<keyword evidence="1" id="KW-0732">Signal</keyword>
<dbReference type="Proteomes" id="UP000886687">
    <property type="component" value="Unassembled WGS sequence"/>
</dbReference>
<dbReference type="InterPro" id="IPR023155">
    <property type="entry name" value="Cyt_c-552/4"/>
</dbReference>
<accession>A0A9E4K3H8</accession>
<evidence type="ECO:0000259" key="3">
    <source>
        <dbReference type="Pfam" id="PF13435"/>
    </source>
</evidence>
<protein>
    <recommendedName>
        <fullName evidence="3">Cytochrome c-552/4 domain-containing protein</fullName>
    </recommendedName>
</protein>
<evidence type="ECO:0000313" key="5">
    <source>
        <dbReference type="Proteomes" id="UP000886687"/>
    </source>
</evidence>
<name>A0A9E4K3H8_9GAMM</name>
<feature type="region of interest" description="Disordered" evidence="2">
    <location>
        <begin position="298"/>
        <end position="327"/>
    </location>
</feature>
<dbReference type="PANTHER" id="PTHR35038">
    <property type="entry name" value="DISSIMILATORY SULFITE REDUCTASE SIRA"/>
    <property type="match status" value="1"/>
</dbReference>
<proteinExistence type="predicted"/>
<evidence type="ECO:0000313" key="4">
    <source>
        <dbReference type="EMBL" id="MCG7938916.1"/>
    </source>
</evidence>
<evidence type="ECO:0000256" key="1">
    <source>
        <dbReference type="ARBA" id="ARBA00022729"/>
    </source>
</evidence>
<dbReference type="InterPro" id="IPR036280">
    <property type="entry name" value="Multihaem_cyt_sf"/>
</dbReference>
<dbReference type="Gene3D" id="1.10.780.10">
    <property type="entry name" value="Hydroxylamine Oxidoreductase, Chain A, domain 1"/>
    <property type="match status" value="1"/>
</dbReference>
<organism evidence="4 5">
    <name type="scientific">Candidatus Thiodiazotropha lotti</name>
    <dbReference type="NCBI Taxonomy" id="2792787"/>
    <lineage>
        <taxon>Bacteria</taxon>
        <taxon>Pseudomonadati</taxon>
        <taxon>Pseudomonadota</taxon>
        <taxon>Gammaproteobacteria</taxon>
        <taxon>Chromatiales</taxon>
        <taxon>Sedimenticolaceae</taxon>
        <taxon>Candidatus Thiodiazotropha</taxon>
    </lineage>
</organism>
<dbReference type="SUPFAM" id="SSF48695">
    <property type="entry name" value="Multiheme cytochromes"/>
    <property type="match status" value="1"/>
</dbReference>
<evidence type="ECO:0000256" key="2">
    <source>
        <dbReference type="SAM" id="MobiDB-lite"/>
    </source>
</evidence>
<dbReference type="InterPro" id="IPR051829">
    <property type="entry name" value="Multiheme_Cytochr_ET"/>
</dbReference>
<dbReference type="PANTHER" id="PTHR35038:SF6">
    <property type="entry name" value="SURFACE LOCALIZED DECAHEME CYTOCHROME C LIPOPROTEIN"/>
    <property type="match status" value="1"/>
</dbReference>
<dbReference type="GO" id="GO:0016491">
    <property type="term" value="F:oxidoreductase activity"/>
    <property type="evidence" value="ECO:0007669"/>
    <property type="project" value="TreeGrafter"/>
</dbReference>
<dbReference type="EMBL" id="JAEPDI010000004">
    <property type="protein sequence ID" value="MCG7938916.1"/>
    <property type="molecule type" value="Genomic_DNA"/>
</dbReference>